<sequence length="48" mass="5600">MDVTFSYVLTKSGEEVRDSEVWWLRVLCEWKLNSSYGQETAVGFQLVL</sequence>
<dbReference type="EMBL" id="MDYQ01000069">
    <property type="protein sequence ID" value="PRP84103.1"/>
    <property type="molecule type" value="Genomic_DNA"/>
</dbReference>
<dbReference type="AlphaFoldDB" id="A0A2P6NJG0"/>
<organism evidence="1 2">
    <name type="scientific">Planoprotostelium fungivorum</name>
    <dbReference type="NCBI Taxonomy" id="1890364"/>
    <lineage>
        <taxon>Eukaryota</taxon>
        <taxon>Amoebozoa</taxon>
        <taxon>Evosea</taxon>
        <taxon>Variosea</taxon>
        <taxon>Cavosteliida</taxon>
        <taxon>Cavosteliaceae</taxon>
        <taxon>Planoprotostelium</taxon>
    </lineage>
</organism>
<name>A0A2P6NJG0_9EUKA</name>
<accession>A0A2P6NJG0</accession>
<keyword evidence="2" id="KW-1185">Reference proteome</keyword>
<evidence type="ECO:0000313" key="1">
    <source>
        <dbReference type="EMBL" id="PRP84103.1"/>
    </source>
</evidence>
<protein>
    <submittedName>
        <fullName evidence="1">Uncharacterized protein</fullName>
    </submittedName>
</protein>
<proteinExistence type="predicted"/>
<dbReference type="Proteomes" id="UP000241769">
    <property type="component" value="Unassembled WGS sequence"/>
</dbReference>
<evidence type="ECO:0000313" key="2">
    <source>
        <dbReference type="Proteomes" id="UP000241769"/>
    </source>
</evidence>
<gene>
    <name evidence="1" type="ORF">PROFUN_04094</name>
</gene>
<dbReference type="InParanoid" id="A0A2P6NJG0"/>
<reference evidence="1 2" key="1">
    <citation type="journal article" date="2018" name="Genome Biol. Evol.">
        <title>Multiple Roots of Fruiting Body Formation in Amoebozoa.</title>
        <authorList>
            <person name="Hillmann F."/>
            <person name="Forbes G."/>
            <person name="Novohradska S."/>
            <person name="Ferling I."/>
            <person name="Riege K."/>
            <person name="Groth M."/>
            <person name="Westermann M."/>
            <person name="Marz M."/>
            <person name="Spaller T."/>
            <person name="Winckler T."/>
            <person name="Schaap P."/>
            <person name="Glockner G."/>
        </authorList>
    </citation>
    <scope>NUCLEOTIDE SEQUENCE [LARGE SCALE GENOMIC DNA]</scope>
    <source>
        <strain evidence="1 2">Jena</strain>
    </source>
</reference>
<comment type="caution">
    <text evidence="1">The sequence shown here is derived from an EMBL/GenBank/DDBJ whole genome shotgun (WGS) entry which is preliminary data.</text>
</comment>